<protein>
    <submittedName>
        <fullName evidence="1">Uncharacterized protein</fullName>
    </submittedName>
</protein>
<comment type="caution">
    <text evidence="1">The sequence shown here is derived from an EMBL/GenBank/DDBJ whole genome shotgun (WGS) entry which is preliminary data.</text>
</comment>
<dbReference type="AlphaFoldDB" id="A0A3R8VGD0"/>
<dbReference type="Proteomes" id="UP000274515">
    <property type="component" value="Unassembled WGS sequence"/>
</dbReference>
<dbReference type="EMBL" id="RSAA01000010">
    <property type="protein sequence ID" value="RRO16947.1"/>
    <property type="molecule type" value="Genomic_DNA"/>
</dbReference>
<accession>A0A3R8VGD0</accession>
<keyword evidence="2" id="KW-1185">Reference proteome</keyword>
<dbReference type="OrthoDB" id="9898871at2"/>
<name>A0A3R8VGD0_9PSEU</name>
<dbReference type="RefSeq" id="WP_125090273.1">
    <property type="nucleotide sequence ID" value="NZ_RSAA01000010.1"/>
</dbReference>
<evidence type="ECO:0000313" key="2">
    <source>
        <dbReference type="Proteomes" id="UP000274515"/>
    </source>
</evidence>
<gene>
    <name evidence="1" type="ORF">EIL87_11735</name>
</gene>
<reference evidence="1 2" key="1">
    <citation type="submission" date="2018-11" db="EMBL/GenBank/DDBJ databases">
        <title>Saccharopolyspora rhizosphaerae sp. nov., an actinomycete isolated from rhizosphere soil in Thailand.</title>
        <authorList>
            <person name="Intra B."/>
            <person name="Euanorasetr J."/>
            <person name="Take A."/>
            <person name="Inahashi Y."/>
            <person name="Mori M."/>
            <person name="Panbangred W."/>
            <person name="Matsumoto A."/>
        </authorList>
    </citation>
    <scope>NUCLEOTIDE SEQUENCE [LARGE SCALE GENOMIC DNA]</scope>
    <source>
        <strain evidence="1 2">H219</strain>
    </source>
</reference>
<proteinExistence type="predicted"/>
<evidence type="ECO:0000313" key="1">
    <source>
        <dbReference type="EMBL" id="RRO16947.1"/>
    </source>
</evidence>
<organism evidence="1 2">
    <name type="scientific">Saccharopolyspora rhizosphaerae</name>
    <dbReference type="NCBI Taxonomy" id="2492662"/>
    <lineage>
        <taxon>Bacteria</taxon>
        <taxon>Bacillati</taxon>
        <taxon>Actinomycetota</taxon>
        <taxon>Actinomycetes</taxon>
        <taxon>Pseudonocardiales</taxon>
        <taxon>Pseudonocardiaceae</taxon>
        <taxon>Saccharopolyspora</taxon>
    </lineage>
</organism>
<sequence>MNRTIPLGDGGCLDITQDSAGAWTLHYTAPGREDIVVVLSDEANARQAITWLLAGAMQPEITLDPADLQRSSSPQG</sequence>